<evidence type="ECO:0008006" key="3">
    <source>
        <dbReference type="Google" id="ProtNLM"/>
    </source>
</evidence>
<dbReference type="EMBL" id="CM001486">
    <property type="protein sequence ID" value="EIW00401.1"/>
    <property type="molecule type" value="Genomic_DNA"/>
</dbReference>
<dbReference type="GO" id="GO:0003677">
    <property type="term" value="F:DNA binding"/>
    <property type="evidence" value="ECO:0007669"/>
    <property type="project" value="InterPro"/>
</dbReference>
<dbReference type="GO" id="GO:0006313">
    <property type="term" value="P:DNA transposition"/>
    <property type="evidence" value="ECO:0007669"/>
    <property type="project" value="InterPro"/>
</dbReference>
<organism evidence="1 2">
    <name type="scientific">Thermoanaerobacter siderophilus SR4</name>
    <dbReference type="NCBI Taxonomy" id="880478"/>
    <lineage>
        <taxon>Bacteria</taxon>
        <taxon>Bacillati</taxon>
        <taxon>Bacillota</taxon>
        <taxon>Clostridia</taxon>
        <taxon>Thermoanaerobacterales</taxon>
        <taxon>Thermoanaerobacteraceae</taxon>
        <taxon>Thermoanaerobacter</taxon>
    </lineage>
</organism>
<dbReference type="HOGENOM" id="CLU_3012847_0_0_9"/>
<dbReference type="RefSeq" id="WP_006569941.1">
    <property type="nucleotide sequence ID" value="NZ_CM001486.1"/>
</dbReference>
<protein>
    <recommendedName>
        <fullName evidence="3">Transposase</fullName>
    </recommendedName>
</protein>
<dbReference type="InterPro" id="IPR036515">
    <property type="entry name" value="Transposase_17_sf"/>
</dbReference>
<dbReference type="Gene3D" id="3.30.70.1290">
    <property type="entry name" value="Transposase IS200-like"/>
    <property type="match status" value="1"/>
</dbReference>
<dbReference type="AlphaFoldDB" id="I9KU67"/>
<dbReference type="Proteomes" id="UP000005110">
    <property type="component" value="Chromosome"/>
</dbReference>
<sequence>MPRKAREKSKTGIYHIMLRGINRETIFQSDDDYIKFISIIQQLRNNVEIIWWRWVN</sequence>
<accession>I9KU67</accession>
<dbReference type="GO" id="GO:0004803">
    <property type="term" value="F:transposase activity"/>
    <property type="evidence" value="ECO:0007669"/>
    <property type="project" value="InterPro"/>
</dbReference>
<reference evidence="1 2" key="1">
    <citation type="submission" date="2012-02" db="EMBL/GenBank/DDBJ databases">
        <title>Improved High-Quality Draft sequence of Thermoanaerobacter siderophilus SR4.</title>
        <authorList>
            <consortium name="US DOE Joint Genome Institute"/>
            <person name="Lucas S."/>
            <person name="Han J."/>
            <person name="Lapidus A."/>
            <person name="Cheng J.-F."/>
            <person name="Goodwin L."/>
            <person name="Pitluck S."/>
            <person name="Peters L."/>
            <person name="Detter J.C."/>
            <person name="Han C."/>
            <person name="Tapia R."/>
            <person name="Land M."/>
            <person name="Hauser L."/>
            <person name="Kyrpides N."/>
            <person name="Ivanova N."/>
            <person name="Pagani I."/>
            <person name="Hemme C."/>
            <person name="Woyke T."/>
        </authorList>
    </citation>
    <scope>NUCLEOTIDE SEQUENCE [LARGE SCALE GENOMIC DNA]</scope>
    <source>
        <strain evidence="1 2">SR4</strain>
    </source>
</reference>
<evidence type="ECO:0000313" key="2">
    <source>
        <dbReference type="Proteomes" id="UP000005110"/>
    </source>
</evidence>
<name>I9KU67_9THEO</name>
<proteinExistence type="predicted"/>
<keyword evidence="2" id="KW-1185">Reference proteome</keyword>
<gene>
    <name evidence="1" type="ORF">ThesiDRAFT1_1463</name>
</gene>
<evidence type="ECO:0000313" key="1">
    <source>
        <dbReference type="EMBL" id="EIW00401.1"/>
    </source>
</evidence>
<dbReference type="SUPFAM" id="SSF143422">
    <property type="entry name" value="Transposase IS200-like"/>
    <property type="match status" value="1"/>
</dbReference>